<dbReference type="SUPFAM" id="SSF54001">
    <property type="entry name" value="Cysteine proteinases"/>
    <property type="match status" value="1"/>
</dbReference>
<dbReference type="KEGG" id="ehl:EHLA_2058"/>
<accession>A0A285PSU9</accession>
<feature type="transmembrane region" description="Helical" evidence="2">
    <location>
        <begin position="254"/>
        <end position="282"/>
    </location>
</feature>
<keyword evidence="5" id="KW-1185">Reference proteome</keyword>
<dbReference type="AlphaFoldDB" id="A0A285PSU9"/>
<sequence>MGIKKSRGTALRKVSASYQVSKSGVKKAKQQVRPMGEDEEREGRETVPSSVPLSHFLNRKEKKAWDRLPERRKQQYIKEASRDVEKKKGARGVFISDAEKRAAGQSSKRKEEQRKSLQNSRIQTEKTTGDKREQRKETESKEVSNAVPLSGHRPAGTAAPGVKSGTAPTSPAGLTVLIAKRTAERFKEANRRKNAAIESRRVQIQSELSRQMQDNREMGNVKQAAAFVTAAMASAILAVTTAAIQLAATVVVTMLAILIPVIVVAVVIGVVASLIAGVIAALSTTYASGSGEDIVAVAIQEIGYREGPGNETKYGEFTGANGLAWCHSFVSWCANECGFIKMGILPKTASCEEGRQWFIRHQKYQKKEAGYIPQPGDILYFDYEGEGESHHVGIVEYTENDVVHTIEGNKRDQVMRAHYPLAYGGIMGYGQPDYPENGINACGNVQDFLGYCDRISAAILNDGNWVYSNSNLEGSFEKARNASVRKTNCAHYVSMAMQEFGTLKPGQFIYSNAENRLVASSQVRKQLEKYYEIISVGGKMPTEAGLRAGDICLYHLHTNVYAGKNTNGKMIWYDYSRSQTSDGRENSGYFVKGMKTGDSVGGKIYTILRLKDQDAYGTGKTITLPSGLGDVYSYMGWSMVTNRLSRQYRLRVNSGEHYDANGFGKIGDRYVIACTSTFGEVGDEVDFVLANGRVIHGVIGDQKSQADSDCNKWGHQYGHCVVEFCVDKASWYGSGKTVTRYHPEWAGTTVVKAVNLGKNHLK</sequence>
<keyword evidence="2" id="KW-0812">Transmembrane</keyword>
<feature type="region of interest" description="Disordered" evidence="1">
    <location>
        <begin position="1"/>
        <end position="171"/>
    </location>
</feature>
<organism evidence="4 5">
    <name type="scientific">Anaerobutyricum hallii</name>
    <dbReference type="NCBI Taxonomy" id="39488"/>
    <lineage>
        <taxon>Bacteria</taxon>
        <taxon>Bacillati</taxon>
        <taxon>Bacillota</taxon>
        <taxon>Clostridia</taxon>
        <taxon>Lachnospirales</taxon>
        <taxon>Lachnospiraceae</taxon>
        <taxon>Anaerobutyricum</taxon>
    </lineage>
</organism>
<dbReference type="Pfam" id="PF05257">
    <property type="entry name" value="CHAP"/>
    <property type="match status" value="1"/>
</dbReference>
<feature type="compositionally biased region" description="Basic and acidic residues" evidence="1">
    <location>
        <begin position="97"/>
        <end position="115"/>
    </location>
</feature>
<feature type="compositionally biased region" description="Basic and acidic residues" evidence="1">
    <location>
        <begin position="123"/>
        <end position="142"/>
    </location>
</feature>
<feature type="compositionally biased region" description="Basic and acidic residues" evidence="1">
    <location>
        <begin position="63"/>
        <end position="73"/>
    </location>
</feature>
<dbReference type="EMBL" id="LT907978">
    <property type="protein sequence ID" value="SOB72691.1"/>
    <property type="molecule type" value="Genomic_DNA"/>
</dbReference>
<dbReference type="Proteomes" id="UP000217549">
    <property type="component" value="Chromosome I"/>
</dbReference>
<dbReference type="RefSeq" id="WP_096240683.1">
    <property type="nucleotide sequence ID" value="NZ_LT907978.1"/>
</dbReference>
<feature type="domain" description="Peptidase C51" evidence="3">
    <location>
        <begin position="320"/>
        <end position="409"/>
    </location>
</feature>
<reference evidence="5" key="1">
    <citation type="submission" date="2017-09" db="EMBL/GenBank/DDBJ databases">
        <authorList>
            <person name="Shetty A S."/>
        </authorList>
    </citation>
    <scope>NUCLEOTIDE SEQUENCE [LARGE SCALE GENOMIC DNA]</scope>
</reference>
<protein>
    <submittedName>
        <fullName evidence="4">CHAP domain</fullName>
    </submittedName>
</protein>
<feature type="transmembrane region" description="Helical" evidence="2">
    <location>
        <begin position="224"/>
        <end position="248"/>
    </location>
</feature>
<dbReference type="Gene3D" id="3.90.1720.10">
    <property type="entry name" value="endopeptidase domain like (from Nostoc punctiforme)"/>
    <property type="match status" value="1"/>
</dbReference>
<gene>
    <name evidence="4" type="ORF">EHLA_2058</name>
</gene>
<keyword evidence="2" id="KW-0472">Membrane</keyword>
<evidence type="ECO:0000259" key="3">
    <source>
        <dbReference type="Pfam" id="PF05257"/>
    </source>
</evidence>
<evidence type="ECO:0000256" key="1">
    <source>
        <dbReference type="SAM" id="MobiDB-lite"/>
    </source>
</evidence>
<dbReference type="InterPro" id="IPR007921">
    <property type="entry name" value="CHAP_dom"/>
</dbReference>
<proteinExistence type="predicted"/>
<name>A0A285PSU9_9FIRM</name>
<dbReference type="InterPro" id="IPR038765">
    <property type="entry name" value="Papain-like_cys_pep_sf"/>
</dbReference>
<evidence type="ECO:0000256" key="2">
    <source>
        <dbReference type="SAM" id="Phobius"/>
    </source>
</evidence>
<evidence type="ECO:0000313" key="4">
    <source>
        <dbReference type="EMBL" id="SOB72691.1"/>
    </source>
</evidence>
<keyword evidence="2" id="KW-1133">Transmembrane helix</keyword>
<evidence type="ECO:0000313" key="5">
    <source>
        <dbReference type="Proteomes" id="UP000217549"/>
    </source>
</evidence>